<accession>A0A9J8DCN1</accession>
<feature type="domain" description="Death" evidence="2">
    <location>
        <begin position="542"/>
        <end position="624"/>
    </location>
</feature>
<dbReference type="Pfam" id="PF11957">
    <property type="entry name" value="efThoc1"/>
    <property type="match status" value="1"/>
</dbReference>
<evidence type="ECO:0000259" key="2">
    <source>
        <dbReference type="PROSITE" id="PS50017"/>
    </source>
</evidence>
<dbReference type="GeneTree" id="ENSGT00390000016232"/>
<sequence>MSPPSHFDFTEARDKFTAATKSAVDIRNCKPLTSAFSHLPGNETEKKATLDQALRGVLEEQIQKVNVEDFLSLIYISIDGVTEGICSATTPFLLLGDVLDCLPLDQCDKIFSFVEENVSTWKSTTFYSAGKNYLLRMCNDLLRRLSKSQNTVFCGRIQLFLARLFPLSEKSGLNLQSQFNLDNITVFNKNEQDSTLGLQVMPLFCSSIPIDYNLYRKFWTLQDYFRNPVQCYDKFSWMTFLKYSDETLAVFKSFKLDDMQASKRKLEEMRTAGGDHVYFAKFLTSEKLMDLQLSDSNFRRHILLQYLILFQYLKGQVKFKSSSCVLNDDQSLWIEDTTKLVYQLLRETPPDGDKFASMVEHILNTEENWNSWKNEGCPSFVKERPAETKPIRPSRKRQAPEDFLGKGPDRKILMGNDELTRLWNLNPDNMEACKSDSRFVFGNSHLQISLSSSLRVVRNSNYGWRALRLLSRRSPHFFQPTNQQFKSLADYLENMVIKLAKELPKDLPSEEIKTGEEDDDENGDNLLKESNDSPSIQSKAVTNSQMDEIAAKLGSQWKTLADHLEMSEKEIRVIESDSEDVELQAKMLLVAWQDREGPQATMESLVTALNSAGFSNITEGLGET</sequence>
<dbReference type="PANTHER" id="PTHR13265:SF2">
    <property type="entry name" value="THO COMPLEX SUBUNIT 1"/>
    <property type="match status" value="1"/>
</dbReference>
<dbReference type="AlphaFoldDB" id="A0A9J8DCN1"/>
<dbReference type="GO" id="GO:0006406">
    <property type="term" value="P:mRNA export from nucleus"/>
    <property type="evidence" value="ECO:0007669"/>
    <property type="project" value="TreeGrafter"/>
</dbReference>
<dbReference type="Ensembl" id="ENSCCRT00000167704.1">
    <property type="protein sequence ID" value="ENSCCRP00000175050.1"/>
    <property type="gene ID" value="ENSCCRG00000009585.2"/>
</dbReference>
<dbReference type="InterPro" id="IPR000488">
    <property type="entry name" value="Death_dom"/>
</dbReference>
<feature type="region of interest" description="Disordered" evidence="1">
    <location>
        <begin position="383"/>
        <end position="407"/>
    </location>
</feature>
<organism evidence="3 4">
    <name type="scientific">Cyprinus carpio carpio</name>
    <dbReference type="NCBI Taxonomy" id="630221"/>
    <lineage>
        <taxon>Eukaryota</taxon>
        <taxon>Metazoa</taxon>
        <taxon>Chordata</taxon>
        <taxon>Craniata</taxon>
        <taxon>Vertebrata</taxon>
        <taxon>Euteleostomi</taxon>
        <taxon>Actinopterygii</taxon>
        <taxon>Neopterygii</taxon>
        <taxon>Teleostei</taxon>
        <taxon>Ostariophysi</taxon>
        <taxon>Cypriniformes</taxon>
        <taxon>Cyprinidae</taxon>
        <taxon>Cyprininae</taxon>
        <taxon>Cyprinus</taxon>
    </lineage>
</organism>
<dbReference type="SUPFAM" id="SSF47986">
    <property type="entry name" value="DEATH domain"/>
    <property type="match status" value="1"/>
</dbReference>
<evidence type="ECO:0000256" key="1">
    <source>
        <dbReference type="SAM" id="MobiDB-lite"/>
    </source>
</evidence>
<keyword evidence="4" id="KW-1185">Reference proteome</keyword>
<evidence type="ECO:0000313" key="3">
    <source>
        <dbReference type="Ensembl" id="ENSCCRP00000175050.1"/>
    </source>
</evidence>
<dbReference type="Pfam" id="PF00531">
    <property type="entry name" value="Death"/>
    <property type="match status" value="1"/>
</dbReference>
<dbReference type="InterPro" id="IPR011029">
    <property type="entry name" value="DEATH-like_dom_sf"/>
</dbReference>
<proteinExistence type="predicted"/>
<name>A0A9J8DCN1_CYPCA</name>
<dbReference type="GO" id="GO:0000445">
    <property type="term" value="C:THO complex part of transcription export complex"/>
    <property type="evidence" value="ECO:0007669"/>
    <property type="project" value="TreeGrafter"/>
</dbReference>
<dbReference type="PANTHER" id="PTHR13265">
    <property type="entry name" value="THO COMPLEX SUBUNIT 1"/>
    <property type="match status" value="1"/>
</dbReference>
<reference evidence="3" key="1">
    <citation type="submission" date="2025-08" db="UniProtKB">
        <authorList>
            <consortium name="Ensembl"/>
        </authorList>
    </citation>
    <scope>IDENTIFICATION</scope>
</reference>
<dbReference type="Gene3D" id="1.10.533.10">
    <property type="entry name" value="Death Domain, Fas"/>
    <property type="match status" value="1"/>
</dbReference>
<feature type="compositionally biased region" description="Polar residues" evidence="1">
    <location>
        <begin position="532"/>
        <end position="541"/>
    </location>
</feature>
<dbReference type="GO" id="GO:0007165">
    <property type="term" value="P:signal transduction"/>
    <property type="evidence" value="ECO:0007669"/>
    <property type="project" value="InterPro"/>
</dbReference>
<dbReference type="FunFam" id="1.10.533.10:FF:000108">
    <property type="entry name" value="THO complex 1"/>
    <property type="match status" value="1"/>
</dbReference>
<protein>
    <submittedName>
        <fullName evidence="3">THO complex 1</fullName>
    </submittedName>
</protein>
<dbReference type="Proteomes" id="UP001108240">
    <property type="component" value="Unplaced"/>
</dbReference>
<dbReference type="CDD" id="cd08318">
    <property type="entry name" value="Death_NMPP84"/>
    <property type="match status" value="1"/>
</dbReference>
<dbReference type="InterPro" id="IPR021861">
    <property type="entry name" value="THO_THOC1"/>
</dbReference>
<feature type="region of interest" description="Disordered" evidence="1">
    <location>
        <begin position="508"/>
        <end position="541"/>
    </location>
</feature>
<dbReference type="SMART" id="SM00005">
    <property type="entry name" value="DEATH"/>
    <property type="match status" value="1"/>
</dbReference>
<dbReference type="PROSITE" id="PS50017">
    <property type="entry name" value="DEATH_DOMAIN"/>
    <property type="match status" value="1"/>
</dbReference>
<reference evidence="3" key="2">
    <citation type="submission" date="2025-09" db="UniProtKB">
        <authorList>
            <consortium name="Ensembl"/>
        </authorList>
    </citation>
    <scope>IDENTIFICATION</scope>
</reference>
<evidence type="ECO:0000313" key="4">
    <source>
        <dbReference type="Proteomes" id="UP001108240"/>
    </source>
</evidence>
<feature type="compositionally biased region" description="Basic and acidic residues" evidence="1">
    <location>
        <begin position="398"/>
        <end position="407"/>
    </location>
</feature>